<evidence type="ECO:0000256" key="3">
    <source>
        <dbReference type="SAM" id="MobiDB-lite"/>
    </source>
</evidence>
<keyword evidence="6" id="KW-1185">Reference proteome</keyword>
<comment type="caution">
    <text evidence="5">The sequence shown here is derived from an EMBL/GenBank/DDBJ whole genome shotgun (WGS) entry which is preliminary data.</text>
</comment>
<dbReference type="InterPro" id="IPR001155">
    <property type="entry name" value="OxRdtase_FMN_N"/>
</dbReference>
<protein>
    <submittedName>
        <fullName evidence="5">2,4-dienoyl-CoA reductase-like NADH-dependent reductase (Old Yellow Enzyme family)</fullName>
    </submittedName>
</protein>
<name>A0ABU0KUT4_9BACL</name>
<dbReference type="InterPro" id="IPR051799">
    <property type="entry name" value="NADH_flavin_oxidoreductase"/>
</dbReference>
<dbReference type="PANTHER" id="PTHR43656">
    <property type="entry name" value="BINDING OXIDOREDUCTASE, PUTATIVE (AFU_ORTHOLOGUE AFUA_2G08260)-RELATED"/>
    <property type="match status" value="1"/>
</dbReference>
<keyword evidence="1" id="KW-0285">Flavoprotein</keyword>
<evidence type="ECO:0000313" key="5">
    <source>
        <dbReference type="EMBL" id="MDQ0493204.1"/>
    </source>
</evidence>
<dbReference type="Proteomes" id="UP001242811">
    <property type="component" value="Unassembled WGS sequence"/>
</dbReference>
<dbReference type="PANTHER" id="PTHR43656:SF2">
    <property type="entry name" value="BINDING OXIDOREDUCTASE, PUTATIVE (AFU_ORTHOLOGUE AFUA_2G08260)-RELATED"/>
    <property type="match status" value="1"/>
</dbReference>
<keyword evidence="2" id="KW-0560">Oxidoreductase</keyword>
<evidence type="ECO:0000256" key="1">
    <source>
        <dbReference type="ARBA" id="ARBA00022630"/>
    </source>
</evidence>
<dbReference type="SUPFAM" id="SSF51395">
    <property type="entry name" value="FMN-linked oxidoreductases"/>
    <property type="match status" value="1"/>
</dbReference>
<reference evidence="5 6" key="1">
    <citation type="submission" date="2023-07" db="EMBL/GenBank/DDBJ databases">
        <title>Genomic Encyclopedia of Type Strains, Phase IV (KMG-IV): sequencing the most valuable type-strain genomes for metagenomic binning, comparative biology and taxonomic classification.</title>
        <authorList>
            <person name="Goeker M."/>
        </authorList>
    </citation>
    <scope>NUCLEOTIDE SEQUENCE [LARGE SCALE GENOMIC DNA]</scope>
    <source>
        <strain evidence="5 6">DSM 14914</strain>
    </source>
</reference>
<feature type="domain" description="NADH:flavin oxidoreductase/NADH oxidase N-terminal" evidence="4">
    <location>
        <begin position="7"/>
        <end position="170"/>
    </location>
</feature>
<organism evidence="5 6">
    <name type="scientific">Paenibacillus brasilensis</name>
    <dbReference type="NCBI Taxonomy" id="128574"/>
    <lineage>
        <taxon>Bacteria</taxon>
        <taxon>Bacillati</taxon>
        <taxon>Bacillota</taxon>
        <taxon>Bacilli</taxon>
        <taxon>Bacillales</taxon>
        <taxon>Paenibacillaceae</taxon>
        <taxon>Paenibacillus</taxon>
    </lineage>
</organism>
<dbReference type="InterPro" id="IPR013785">
    <property type="entry name" value="Aldolase_TIM"/>
</dbReference>
<gene>
    <name evidence="5" type="ORF">QOZ95_001362</name>
</gene>
<evidence type="ECO:0000256" key="2">
    <source>
        <dbReference type="ARBA" id="ARBA00023002"/>
    </source>
</evidence>
<accession>A0ABU0KUT4</accession>
<dbReference type="Gene3D" id="3.20.20.70">
    <property type="entry name" value="Aldolase class I"/>
    <property type="match status" value="1"/>
</dbReference>
<feature type="region of interest" description="Disordered" evidence="3">
    <location>
        <begin position="110"/>
        <end position="130"/>
    </location>
</feature>
<dbReference type="EMBL" id="JAUSWA010000006">
    <property type="protein sequence ID" value="MDQ0493204.1"/>
    <property type="molecule type" value="Genomic_DNA"/>
</dbReference>
<dbReference type="Pfam" id="PF00724">
    <property type="entry name" value="Oxidored_FMN"/>
    <property type="match status" value="1"/>
</dbReference>
<proteinExistence type="predicted"/>
<evidence type="ECO:0000259" key="4">
    <source>
        <dbReference type="Pfam" id="PF00724"/>
    </source>
</evidence>
<sequence length="177" mass="19484">MKNTSILVKPLILKNGVSIKNRFFKAAMSETLAEKDANPTQLLVNLYRTWARGGAGLVLTGNVMIDRRALGEPGNVVVEDERDLVLLEEWARAGTENGTHLWMQLNHPGKQSPKMLSKEPVAPSSSPLSGNLKNFFNPPRALTVEEIEELITRFGNSARIAKKAGFSGVQFTLPMDI</sequence>
<evidence type="ECO:0000313" key="6">
    <source>
        <dbReference type="Proteomes" id="UP001242811"/>
    </source>
</evidence>